<dbReference type="RefSeq" id="WP_130276653.1">
    <property type="nucleotide sequence ID" value="NZ_SGXG01000001.1"/>
</dbReference>
<comment type="caution">
    <text evidence="6">The sequence shown here is derived from an EMBL/GenBank/DDBJ whole genome shotgun (WGS) entry which is preliminary data.</text>
</comment>
<dbReference type="EMBL" id="SGXG01000001">
    <property type="protein sequence ID" value="RZS97834.1"/>
    <property type="molecule type" value="Genomic_DNA"/>
</dbReference>
<proteinExistence type="inferred from homology"/>
<dbReference type="PANTHER" id="PTHR46193">
    <property type="entry name" value="6-PHOSPHOGLUCONATE PHOSPHATASE"/>
    <property type="match status" value="1"/>
</dbReference>
<dbReference type="SFLD" id="SFLDG01135">
    <property type="entry name" value="C1.5.6:_HAD__Beta-PGM__Phospha"/>
    <property type="match status" value="1"/>
</dbReference>
<protein>
    <submittedName>
        <fullName evidence="6">HAD superfamily hydrolase (TIGR01509 family)</fullName>
    </submittedName>
</protein>
<gene>
    <name evidence="6" type="ORF">BC751_3461</name>
</gene>
<dbReference type="Gene3D" id="3.40.50.1000">
    <property type="entry name" value="HAD superfamily/HAD-like"/>
    <property type="match status" value="1"/>
</dbReference>
<accession>A0A4Q7PC17</accession>
<dbReference type="InterPro" id="IPR051600">
    <property type="entry name" value="Beta-PGM-like"/>
</dbReference>
<dbReference type="AlphaFoldDB" id="A0A4Q7PC17"/>
<keyword evidence="5" id="KW-0119">Carbohydrate metabolism</keyword>
<dbReference type="InterPro" id="IPR006439">
    <property type="entry name" value="HAD-SF_hydro_IA"/>
</dbReference>
<evidence type="ECO:0000256" key="4">
    <source>
        <dbReference type="ARBA" id="ARBA00022842"/>
    </source>
</evidence>
<dbReference type="InterPro" id="IPR041492">
    <property type="entry name" value="HAD_2"/>
</dbReference>
<dbReference type="NCBIfam" id="TIGR01509">
    <property type="entry name" value="HAD-SF-IA-v3"/>
    <property type="match status" value="1"/>
</dbReference>
<evidence type="ECO:0000256" key="2">
    <source>
        <dbReference type="ARBA" id="ARBA00006171"/>
    </source>
</evidence>
<dbReference type="Gene3D" id="1.10.150.240">
    <property type="entry name" value="Putative phosphatase, domain 2"/>
    <property type="match status" value="1"/>
</dbReference>
<sequence length="220" mass="25007">MNKAFEAVLFDLNGTIIDDMAFHAKAWHELLVQDLKVDITIERVWKEMYGKNSELFARVLGEGALSEEELNHWSIEKEKRYQAVYRDIIAPIRGFDSFISMLKDQQYKIALGTAAIPFNVEFSLNALNIQSFFDAIVHADDVVLSKPHPEVFLKCASSMGVLPEKCVVFEDSPKGVEAAKNAGMKAVVLTTMHQEEEFNYLDNILLVIKDYSDPRLKTIF</sequence>
<dbReference type="GO" id="GO:0016787">
    <property type="term" value="F:hydrolase activity"/>
    <property type="evidence" value="ECO:0007669"/>
    <property type="project" value="UniProtKB-KW"/>
</dbReference>
<dbReference type="CDD" id="cd07505">
    <property type="entry name" value="HAD_BPGM-like"/>
    <property type="match status" value="1"/>
</dbReference>
<dbReference type="GO" id="GO:0046872">
    <property type="term" value="F:metal ion binding"/>
    <property type="evidence" value="ECO:0007669"/>
    <property type="project" value="UniProtKB-KW"/>
</dbReference>
<evidence type="ECO:0000313" key="6">
    <source>
        <dbReference type="EMBL" id="RZS97834.1"/>
    </source>
</evidence>
<dbReference type="Proteomes" id="UP000292209">
    <property type="component" value="Unassembled WGS sequence"/>
</dbReference>
<evidence type="ECO:0000313" key="7">
    <source>
        <dbReference type="Proteomes" id="UP000292209"/>
    </source>
</evidence>
<dbReference type="InterPro" id="IPR036412">
    <property type="entry name" value="HAD-like_sf"/>
</dbReference>
<dbReference type="SFLD" id="SFLDS00003">
    <property type="entry name" value="Haloacid_Dehalogenase"/>
    <property type="match status" value="1"/>
</dbReference>
<keyword evidence="6" id="KW-0378">Hydrolase</keyword>
<evidence type="ECO:0000256" key="1">
    <source>
        <dbReference type="ARBA" id="ARBA00001946"/>
    </source>
</evidence>
<dbReference type="SFLD" id="SFLDG01129">
    <property type="entry name" value="C1.5:_HAD__Beta-PGM__Phosphata"/>
    <property type="match status" value="1"/>
</dbReference>
<keyword evidence="7" id="KW-1185">Reference proteome</keyword>
<keyword evidence="3" id="KW-0479">Metal-binding</keyword>
<organism evidence="6 7">
    <name type="scientific">Cecembia calidifontis</name>
    <dbReference type="NCBI Taxonomy" id="1187080"/>
    <lineage>
        <taxon>Bacteria</taxon>
        <taxon>Pseudomonadati</taxon>
        <taxon>Bacteroidota</taxon>
        <taxon>Cytophagia</taxon>
        <taxon>Cytophagales</taxon>
        <taxon>Cyclobacteriaceae</taxon>
        <taxon>Cecembia</taxon>
    </lineage>
</organism>
<dbReference type="InterPro" id="IPR023198">
    <property type="entry name" value="PGP-like_dom2"/>
</dbReference>
<dbReference type="Pfam" id="PF13419">
    <property type="entry name" value="HAD_2"/>
    <property type="match status" value="1"/>
</dbReference>
<name>A0A4Q7PC17_9BACT</name>
<evidence type="ECO:0000256" key="3">
    <source>
        <dbReference type="ARBA" id="ARBA00022723"/>
    </source>
</evidence>
<keyword evidence="4" id="KW-0460">Magnesium</keyword>
<dbReference type="PRINTS" id="PR00413">
    <property type="entry name" value="HADHALOGNASE"/>
</dbReference>
<dbReference type="SUPFAM" id="SSF56784">
    <property type="entry name" value="HAD-like"/>
    <property type="match status" value="1"/>
</dbReference>
<dbReference type="InterPro" id="IPR023214">
    <property type="entry name" value="HAD_sf"/>
</dbReference>
<comment type="similarity">
    <text evidence="2">Belongs to the HAD-like hydrolase superfamily. CbbY/CbbZ/Gph/YieH family.</text>
</comment>
<evidence type="ECO:0000256" key="5">
    <source>
        <dbReference type="ARBA" id="ARBA00023277"/>
    </source>
</evidence>
<dbReference type="PANTHER" id="PTHR46193:SF18">
    <property type="entry name" value="HEXITOL PHOSPHATASE B"/>
    <property type="match status" value="1"/>
</dbReference>
<reference evidence="6 7" key="1">
    <citation type="submission" date="2019-02" db="EMBL/GenBank/DDBJ databases">
        <title>Genomic Encyclopedia of Archaeal and Bacterial Type Strains, Phase II (KMG-II): from individual species to whole genera.</title>
        <authorList>
            <person name="Goeker M."/>
        </authorList>
    </citation>
    <scope>NUCLEOTIDE SEQUENCE [LARGE SCALE GENOMIC DNA]</scope>
    <source>
        <strain evidence="6 7">DSM 21411</strain>
    </source>
</reference>
<dbReference type="OrthoDB" id="9797743at2"/>
<comment type="cofactor">
    <cofactor evidence="1">
        <name>Mg(2+)</name>
        <dbReference type="ChEBI" id="CHEBI:18420"/>
    </cofactor>
</comment>